<dbReference type="RefSeq" id="YP_009600064.1">
    <property type="nucleotide sequence ID" value="NC_041918.2"/>
</dbReference>
<evidence type="ECO:0000313" key="2">
    <source>
        <dbReference type="Proteomes" id="UP000225660"/>
    </source>
</evidence>
<dbReference type="KEGG" id="vg:40075826"/>
<accession>A0A1U9WQR2</accession>
<evidence type="ECO:0008006" key="3">
    <source>
        <dbReference type="Google" id="ProtNLM"/>
    </source>
</evidence>
<name>A0A1U9WQR2_9CAUD</name>
<dbReference type="GeneID" id="40075826"/>
<keyword evidence="2" id="KW-1185">Reference proteome</keyword>
<dbReference type="Proteomes" id="UP000225660">
    <property type="component" value="Segment"/>
</dbReference>
<dbReference type="EMBL" id="KY565347">
    <property type="protein sequence ID" value="AQY55117.1"/>
    <property type="molecule type" value="Genomic_DNA"/>
</dbReference>
<proteinExistence type="predicted"/>
<reference evidence="1" key="1">
    <citation type="submission" date="2017-10" db="EMBL/GenBank/DDBJ databases">
        <title>Sequence, genome organization and annotation of the thermophilic 47,7-kb bacterophage TO-84 that infects Geobacillus stearothermophilus.</title>
        <authorList>
            <person name="Skowron P.M."/>
            <person name="Kropinski A."/>
            <person name="Los M."/>
        </authorList>
    </citation>
    <scope>NUCLEOTIDE SEQUENCE [LARGE SCALE GENOMIC DNA]</scope>
</reference>
<evidence type="ECO:0000313" key="1">
    <source>
        <dbReference type="EMBL" id="AQY55117.1"/>
    </source>
</evidence>
<organism evidence="1 2">
    <name type="scientific">Geobacillus phage TP-84</name>
    <dbReference type="NCBI Taxonomy" id="1965361"/>
    <lineage>
        <taxon>Viruses</taxon>
        <taxon>Duplodnaviria</taxon>
        <taxon>Heunggongvirae</taxon>
        <taxon>Uroviricota</taxon>
        <taxon>Caudoviricetes</taxon>
        <taxon>Saundersvirus</taxon>
        <taxon>Saundersvirus Tp84</taxon>
    </lineage>
</organism>
<sequence length="168" mass="19347">MAKVTLTIKNGNVKESQQFEIDKITTFQALKLKNEIHAILKDLKNNGELKEVMEGLFSGEFDVDNMDIKNITADQLEQMKDEKFITSLAGAFDRLLETVPERAMNLLSIMSGIDREVLEKAYLEELFDVYDAVMEENDIIKLIDRMKRSFFTTKGQWSQALRTFLANK</sequence>
<protein>
    <recommendedName>
        <fullName evidence="3">Tail assembly chaperone</fullName>
    </recommendedName>
</protein>